<dbReference type="Pfam" id="PF00078">
    <property type="entry name" value="RVT_1"/>
    <property type="match status" value="1"/>
</dbReference>
<gene>
    <name evidence="2" type="primary">gp_72812</name>
</gene>
<dbReference type="PROSITE" id="PS50878">
    <property type="entry name" value="RT_POL"/>
    <property type="match status" value="1"/>
</dbReference>
<keyword evidence="2" id="KW-0695">RNA-directed DNA polymerase</keyword>
<dbReference type="InterPro" id="IPR051083">
    <property type="entry name" value="GrpII_Intron_Splice-Mob/Def"/>
</dbReference>
<dbReference type="EMBL" id="MZ130493">
    <property type="protein sequence ID" value="QWM90782.2"/>
    <property type="molecule type" value="Genomic_DNA"/>
</dbReference>
<proteinExistence type="predicted"/>
<keyword evidence="3" id="KW-1185">Reference proteome</keyword>
<dbReference type="InterPro" id="IPR000477">
    <property type="entry name" value="RT_dom"/>
</dbReference>
<keyword evidence="2" id="KW-0548">Nucleotidyltransferase</keyword>
<dbReference type="SUPFAM" id="SSF56672">
    <property type="entry name" value="DNA/RNA polymerases"/>
    <property type="match status" value="1"/>
</dbReference>
<protein>
    <submittedName>
        <fullName evidence="2">Intron reverse transcriptase</fullName>
    </submittedName>
</protein>
<reference evidence="2 3" key="1">
    <citation type="submission" date="2021-04" db="EMBL/GenBank/DDBJ databases">
        <authorList>
            <person name="Shkoporov A.N."/>
            <person name="Stockdale S.R."/>
            <person name="Guerin E."/>
            <person name="Ross R.P."/>
            <person name="Hill C."/>
        </authorList>
    </citation>
    <scope>NUCLEOTIDE SEQUENCE [LARGE SCALE GENOMIC DNA]</scope>
    <source>
        <strain evidence="3">cr105_1</strain>
    </source>
</reference>
<organism evidence="2 3">
    <name type="scientific">uncultured phage cr105_1</name>
    <dbReference type="NCBI Taxonomy" id="2986415"/>
    <lineage>
        <taxon>Viruses</taxon>
        <taxon>Duplodnaviria</taxon>
        <taxon>Heunggongvirae</taxon>
        <taxon>Uroviricota</taxon>
        <taxon>Caudoviricetes</taxon>
        <taxon>Crassvirales</taxon>
        <taxon>Suoliviridae</taxon>
        <taxon>Loutivirinae</taxon>
        <taxon>Buchavirus</taxon>
        <taxon>Buchavirus intestinalis</taxon>
    </lineage>
</organism>
<dbReference type="Proteomes" id="UP000827483">
    <property type="component" value="Segment"/>
</dbReference>
<sequence length="344" mass="41835">MGFQMKRYNNLFEQIVSLDNLYLAEKKARKNKTHRPEVIEFDKNKEQLLLELQKMLIEGTYVTSPYYVYKIYEPKEREIFKLPYYPDRIVHHAIMNIMEPIWVSTFVKGTYSCIKKRGIHKAMRDVKESLKDIQGTQYCLKLNIRKFYPSIDNDILKQVIRRKIKDTKLLNLLDSIIDSAQGVPIGNYLSQFFANLYLTYLDHYIKEVHKIKHYFRYADDIVILHSDKKYLRYLYEDIKDYLENQLNLRFKDNWQIFKVDSRGIDFVGYRLFHTHILLRKRIKQNFCRKITKLNKKDISRDDYKQKICSYIGWIKYCNGRNLFSKMLKYKELLEYVNIHRLYRT</sequence>
<keyword evidence="2" id="KW-0808">Transferase</keyword>
<dbReference type="PANTHER" id="PTHR34047">
    <property type="entry name" value="NUCLEAR INTRON MATURASE 1, MITOCHONDRIAL-RELATED"/>
    <property type="match status" value="1"/>
</dbReference>
<dbReference type="GO" id="GO:0003964">
    <property type="term" value="F:RNA-directed DNA polymerase activity"/>
    <property type="evidence" value="ECO:0007669"/>
    <property type="project" value="UniProtKB-KW"/>
</dbReference>
<accession>A0AAE7RXT7</accession>
<dbReference type="InterPro" id="IPR043502">
    <property type="entry name" value="DNA/RNA_pol_sf"/>
</dbReference>
<evidence type="ECO:0000259" key="1">
    <source>
        <dbReference type="PROSITE" id="PS50878"/>
    </source>
</evidence>
<evidence type="ECO:0000313" key="2">
    <source>
        <dbReference type="EMBL" id="QWM90782.2"/>
    </source>
</evidence>
<feature type="domain" description="Reverse transcriptase" evidence="1">
    <location>
        <begin position="1"/>
        <end position="271"/>
    </location>
</feature>
<dbReference type="CDD" id="cd01651">
    <property type="entry name" value="RT_G2_intron"/>
    <property type="match status" value="1"/>
</dbReference>
<dbReference type="PANTHER" id="PTHR34047:SF8">
    <property type="entry name" value="PROTEIN YKFC"/>
    <property type="match status" value="1"/>
</dbReference>
<name>A0AAE7RXT7_9CAUD</name>
<evidence type="ECO:0000313" key="3">
    <source>
        <dbReference type="Proteomes" id="UP000827483"/>
    </source>
</evidence>